<organism evidence="3 4">
    <name type="scientific">Pontivivens insulae</name>
    <dbReference type="NCBI Taxonomy" id="1639689"/>
    <lineage>
        <taxon>Bacteria</taxon>
        <taxon>Pseudomonadati</taxon>
        <taxon>Pseudomonadota</taxon>
        <taxon>Alphaproteobacteria</taxon>
        <taxon>Rhodobacterales</taxon>
        <taxon>Paracoccaceae</taxon>
        <taxon>Pontivivens</taxon>
    </lineage>
</organism>
<dbReference type="Proteomes" id="UP000244932">
    <property type="component" value="Unassembled WGS sequence"/>
</dbReference>
<feature type="signal peptide" evidence="2">
    <location>
        <begin position="1"/>
        <end position="20"/>
    </location>
</feature>
<keyword evidence="1 2" id="KW-0732">Signal</keyword>
<dbReference type="GO" id="GO:0015888">
    <property type="term" value="P:thiamine transport"/>
    <property type="evidence" value="ECO:0007669"/>
    <property type="project" value="TreeGrafter"/>
</dbReference>
<dbReference type="CDD" id="cd13544">
    <property type="entry name" value="PBP2_Fbp_like_1"/>
    <property type="match status" value="1"/>
</dbReference>
<keyword evidence="4" id="KW-1185">Reference proteome</keyword>
<name>A0A2R8A6N9_9RHOB</name>
<reference evidence="3 4" key="1">
    <citation type="submission" date="2018-03" db="EMBL/GenBank/DDBJ databases">
        <authorList>
            <person name="Keele B.F."/>
        </authorList>
    </citation>
    <scope>NUCLEOTIDE SEQUENCE [LARGE SCALE GENOMIC DNA]</scope>
    <source>
        <strain evidence="3 4">CeCT 8812</strain>
    </source>
</reference>
<feature type="chain" id="PRO_5015303520" evidence="2">
    <location>
        <begin position="21"/>
        <end position="339"/>
    </location>
</feature>
<gene>
    <name evidence="3" type="primary">pgtC</name>
    <name evidence="3" type="ORF">POI8812_00199</name>
</gene>
<dbReference type="AlphaFoldDB" id="A0A2R8A6N9"/>
<dbReference type="InterPro" id="IPR026045">
    <property type="entry name" value="Ferric-bd"/>
</dbReference>
<dbReference type="GO" id="GO:0030288">
    <property type="term" value="C:outer membrane-bounded periplasmic space"/>
    <property type="evidence" value="ECO:0007669"/>
    <property type="project" value="TreeGrafter"/>
</dbReference>
<evidence type="ECO:0000313" key="4">
    <source>
        <dbReference type="Proteomes" id="UP000244932"/>
    </source>
</evidence>
<evidence type="ECO:0000256" key="1">
    <source>
        <dbReference type="ARBA" id="ARBA00022729"/>
    </source>
</evidence>
<dbReference type="GO" id="GO:0030976">
    <property type="term" value="F:thiamine pyrophosphate binding"/>
    <property type="evidence" value="ECO:0007669"/>
    <property type="project" value="TreeGrafter"/>
</dbReference>
<dbReference type="OrthoDB" id="9766989at2"/>
<proteinExistence type="predicted"/>
<protein>
    <submittedName>
        <fullName evidence="3">Phosphoglycerate transport regulatory protein PgtC</fullName>
    </submittedName>
</protein>
<sequence length="339" mass="36267">MRRILASTVASIFLATPGLAEELHIICSAEQDWCDQMAAGFEAENPEIDVLMVRKSTGEALAQIRAEAGNPKVDVWWGGTGDPHLIASTEGLIQQSGVPVDGLRPWATNMLGISEERTVGIYAGALGIAYNPEILAERGIEPPNCWEDLAHPRFAGEVQSASPHSSGTAYTQLATIVQIFGMRAGFDLLARIGQNVNDYTSSGSAPSKAVARGETGVSIGFMHDMVKLAEQGLPIEIVTPCEGTGYEVGAVSVIENARNFEAAQAWVAYALRADVQTRAAEVRAYQVPSNSAAAIPDAAPDFDTLGLIAYDFVQFGNAELRAYLLERWDEEVGSQLPSN</sequence>
<dbReference type="GO" id="GO:0030975">
    <property type="term" value="F:thiamine binding"/>
    <property type="evidence" value="ECO:0007669"/>
    <property type="project" value="TreeGrafter"/>
</dbReference>
<dbReference type="Pfam" id="PF13343">
    <property type="entry name" value="SBP_bac_6"/>
    <property type="match status" value="1"/>
</dbReference>
<accession>A0A2R8A6N9</accession>
<dbReference type="PIRSF" id="PIRSF002825">
    <property type="entry name" value="CfbpA"/>
    <property type="match status" value="1"/>
</dbReference>
<evidence type="ECO:0000313" key="3">
    <source>
        <dbReference type="EMBL" id="SPF27904.1"/>
    </source>
</evidence>
<dbReference type="Gene3D" id="3.40.190.10">
    <property type="entry name" value="Periplasmic binding protein-like II"/>
    <property type="match status" value="2"/>
</dbReference>
<evidence type="ECO:0000256" key="2">
    <source>
        <dbReference type="SAM" id="SignalP"/>
    </source>
</evidence>
<dbReference type="EMBL" id="OMKW01000001">
    <property type="protein sequence ID" value="SPF27904.1"/>
    <property type="molecule type" value="Genomic_DNA"/>
</dbReference>
<dbReference type="PANTHER" id="PTHR30006">
    <property type="entry name" value="THIAMINE-BINDING PERIPLASMIC PROTEIN-RELATED"/>
    <property type="match status" value="1"/>
</dbReference>
<dbReference type="SUPFAM" id="SSF53850">
    <property type="entry name" value="Periplasmic binding protein-like II"/>
    <property type="match status" value="1"/>
</dbReference>
<dbReference type="RefSeq" id="WP_108780670.1">
    <property type="nucleotide sequence ID" value="NZ_OMKW01000001.1"/>
</dbReference>
<dbReference type="PANTHER" id="PTHR30006:SF2">
    <property type="entry name" value="ABC TRANSPORTER SUBSTRATE-BINDING PROTEIN"/>
    <property type="match status" value="1"/>
</dbReference>